<protein>
    <submittedName>
        <fullName evidence="1">Uncharacterized protein</fullName>
    </submittedName>
</protein>
<dbReference type="InterPro" id="IPR028001">
    <property type="entry name" value="SAXO5"/>
</dbReference>
<accession>A0A7J6CRK5</accession>
<dbReference type="AlphaFoldDB" id="A0A7J6CRK5"/>
<organism evidence="1 2">
    <name type="scientific">Onychostoma macrolepis</name>
    <dbReference type="NCBI Taxonomy" id="369639"/>
    <lineage>
        <taxon>Eukaryota</taxon>
        <taxon>Metazoa</taxon>
        <taxon>Chordata</taxon>
        <taxon>Craniata</taxon>
        <taxon>Vertebrata</taxon>
        <taxon>Euteleostomi</taxon>
        <taxon>Actinopterygii</taxon>
        <taxon>Neopterygii</taxon>
        <taxon>Teleostei</taxon>
        <taxon>Ostariophysi</taxon>
        <taxon>Cypriniformes</taxon>
        <taxon>Cyprinidae</taxon>
        <taxon>Acrossocheilinae</taxon>
        <taxon>Onychostoma</taxon>
    </lineage>
</organism>
<proteinExistence type="predicted"/>
<dbReference type="PANTHER" id="PTHR34828:SF1">
    <property type="entry name" value="TESTIS-EXPRESSED PROTEIN 45"/>
    <property type="match status" value="1"/>
</dbReference>
<name>A0A7J6CRK5_9TELE</name>
<dbReference type="PANTHER" id="PTHR34828">
    <property type="entry name" value="TESTIS-EXPRESSED PROTEIN 45"/>
    <property type="match status" value="1"/>
</dbReference>
<dbReference type="EMBL" id="JAAMOB010000008">
    <property type="protein sequence ID" value="KAF4109634.1"/>
    <property type="molecule type" value="Genomic_DNA"/>
</dbReference>
<sequence>MVDSQKLVTSGSVDHQLTLKHNYNGIYESTTKSHFRLIDSSSIPVIQPKITNLTMHRTNFKMTSGDRSGDFVTTQSDFKLLPMSKAKLVRPVTKVRISVPEGKYPEPTYGSSYTKHEVSPILIAKESGSAGVGSSLRQEKKNRYDCSYQEQFLYSGCPPLSPLESIEKQRVQYSAVPMGDREKIQDKQTTYSIFFRQSVDHSPESLLYKRKKRQPFKLRQLRDDEWTTISSEEFPSHECGPIHLERRCPTLSSVFKGEKLTGNQESLSTTNQSFLSEINRSEFPVHVDGPSIRTLSNVTFGRPDLAGKYYSTTSQEQFSSKEVLRPKPSVYPPSHMLLEQESDQMLTTIQKDFVPLNSRRQELSPSQLQRVKDCHIKPRQSKHDFRTTHNETYVFKPYCKASQDNSSLRNISHMPF</sequence>
<gene>
    <name evidence="1" type="ORF">G5714_008886</name>
</gene>
<evidence type="ECO:0000313" key="1">
    <source>
        <dbReference type="EMBL" id="KAF4109634.1"/>
    </source>
</evidence>
<evidence type="ECO:0000313" key="2">
    <source>
        <dbReference type="Proteomes" id="UP000579812"/>
    </source>
</evidence>
<comment type="caution">
    <text evidence="1">The sequence shown here is derived from an EMBL/GenBank/DDBJ whole genome shotgun (WGS) entry which is preliminary data.</text>
</comment>
<dbReference type="Pfam" id="PF15373">
    <property type="entry name" value="SAXO5-like"/>
    <property type="match status" value="1"/>
</dbReference>
<dbReference type="Proteomes" id="UP000579812">
    <property type="component" value="Unassembled WGS sequence"/>
</dbReference>
<reference evidence="1 2" key="1">
    <citation type="submission" date="2020-04" db="EMBL/GenBank/DDBJ databases">
        <title>Chromosome-level genome assembly of a cyprinid fish Onychostoma macrolepis by integration of Nanopore Sequencing, Bionano and Hi-C technology.</title>
        <authorList>
            <person name="Wang D."/>
        </authorList>
    </citation>
    <scope>NUCLEOTIDE SEQUENCE [LARGE SCALE GENOMIC DNA]</scope>
    <source>
        <strain evidence="1">SWU-2019</strain>
        <tissue evidence="1">Muscle</tissue>
    </source>
</reference>
<keyword evidence="2" id="KW-1185">Reference proteome</keyword>